<dbReference type="Proteomes" id="UP001501371">
    <property type="component" value="Unassembled WGS sequence"/>
</dbReference>
<organism evidence="1 2">
    <name type="scientific">Streptomyces hebeiensis</name>
    <dbReference type="NCBI Taxonomy" id="229486"/>
    <lineage>
        <taxon>Bacteria</taxon>
        <taxon>Bacillati</taxon>
        <taxon>Actinomycetota</taxon>
        <taxon>Actinomycetes</taxon>
        <taxon>Kitasatosporales</taxon>
        <taxon>Streptomycetaceae</taxon>
        <taxon>Streptomyces</taxon>
    </lineage>
</organism>
<keyword evidence="2" id="KW-1185">Reference proteome</keyword>
<accession>A0ABN1UUQ0</accession>
<dbReference type="EMBL" id="BAAAKV010000024">
    <property type="protein sequence ID" value="GAA1171177.1"/>
    <property type="molecule type" value="Genomic_DNA"/>
</dbReference>
<evidence type="ECO:0000313" key="1">
    <source>
        <dbReference type="EMBL" id="GAA1171177.1"/>
    </source>
</evidence>
<evidence type="ECO:0000313" key="2">
    <source>
        <dbReference type="Proteomes" id="UP001501371"/>
    </source>
</evidence>
<gene>
    <name evidence="1" type="ORF">GCM10009654_30480</name>
</gene>
<proteinExistence type="predicted"/>
<sequence length="87" mass="8939">MGHGRAGPVGAGAGGARGRLGPGGFLTVPWFGYAGSLRAGIGFDDGSVIRFEFPRLAVPDGRNLVNRLRRVLTERSTGESTGEPTAG</sequence>
<name>A0ABN1UUQ0_9ACTN</name>
<reference evidence="1 2" key="1">
    <citation type="journal article" date="2019" name="Int. J. Syst. Evol. Microbiol.">
        <title>The Global Catalogue of Microorganisms (GCM) 10K type strain sequencing project: providing services to taxonomists for standard genome sequencing and annotation.</title>
        <authorList>
            <consortium name="The Broad Institute Genomics Platform"/>
            <consortium name="The Broad Institute Genome Sequencing Center for Infectious Disease"/>
            <person name="Wu L."/>
            <person name="Ma J."/>
        </authorList>
    </citation>
    <scope>NUCLEOTIDE SEQUENCE [LARGE SCALE GENOMIC DNA]</scope>
    <source>
        <strain evidence="1 2">JCM 12696</strain>
    </source>
</reference>
<comment type="caution">
    <text evidence="1">The sequence shown here is derived from an EMBL/GenBank/DDBJ whole genome shotgun (WGS) entry which is preliminary data.</text>
</comment>
<protein>
    <submittedName>
        <fullName evidence="1">Uncharacterized protein</fullName>
    </submittedName>
</protein>